<dbReference type="Proteomes" id="UP001381693">
    <property type="component" value="Unassembled WGS sequence"/>
</dbReference>
<keyword evidence="2" id="KW-1185">Reference proteome</keyword>
<organism evidence="1 2">
    <name type="scientific">Halocaridina rubra</name>
    <name type="common">Hawaiian red shrimp</name>
    <dbReference type="NCBI Taxonomy" id="373956"/>
    <lineage>
        <taxon>Eukaryota</taxon>
        <taxon>Metazoa</taxon>
        <taxon>Ecdysozoa</taxon>
        <taxon>Arthropoda</taxon>
        <taxon>Crustacea</taxon>
        <taxon>Multicrustacea</taxon>
        <taxon>Malacostraca</taxon>
        <taxon>Eumalacostraca</taxon>
        <taxon>Eucarida</taxon>
        <taxon>Decapoda</taxon>
        <taxon>Pleocyemata</taxon>
        <taxon>Caridea</taxon>
        <taxon>Atyoidea</taxon>
        <taxon>Atyidae</taxon>
        <taxon>Halocaridina</taxon>
    </lineage>
</organism>
<sequence>MDHDIDLRGWTPGGRGIYLRRPCILPYAITLKGNRIQRTPAYKPHKLIIPGSN</sequence>
<dbReference type="AlphaFoldDB" id="A0AAN8WUG1"/>
<comment type="caution">
    <text evidence="1">The sequence shown here is derived from an EMBL/GenBank/DDBJ whole genome shotgun (WGS) entry which is preliminary data.</text>
</comment>
<gene>
    <name evidence="1" type="ORF">SK128_011652</name>
</gene>
<name>A0AAN8WUG1_HALRR</name>
<accession>A0AAN8WUG1</accession>
<evidence type="ECO:0000313" key="1">
    <source>
        <dbReference type="EMBL" id="KAK7072417.1"/>
    </source>
</evidence>
<dbReference type="PANTHER" id="PTHR46406:SF1">
    <property type="entry name" value="NITRIC OXIDE-ASSOCIATED PROTEIN 1"/>
    <property type="match status" value="1"/>
</dbReference>
<dbReference type="PANTHER" id="PTHR46406">
    <property type="entry name" value="NITRIC OXIDE-ASSOCIATED PROTEIN 1"/>
    <property type="match status" value="1"/>
</dbReference>
<dbReference type="InterPro" id="IPR052807">
    <property type="entry name" value="Mito_transl_resp_regulator"/>
</dbReference>
<dbReference type="EMBL" id="JAXCGZ010013503">
    <property type="protein sequence ID" value="KAK7072417.1"/>
    <property type="molecule type" value="Genomic_DNA"/>
</dbReference>
<evidence type="ECO:0000313" key="2">
    <source>
        <dbReference type="Proteomes" id="UP001381693"/>
    </source>
</evidence>
<proteinExistence type="predicted"/>
<reference evidence="1 2" key="1">
    <citation type="submission" date="2023-11" db="EMBL/GenBank/DDBJ databases">
        <title>Halocaridina rubra genome assembly.</title>
        <authorList>
            <person name="Smith C."/>
        </authorList>
    </citation>
    <scope>NUCLEOTIDE SEQUENCE [LARGE SCALE GENOMIC DNA]</scope>
    <source>
        <strain evidence="1">EP-1</strain>
        <tissue evidence="1">Whole</tissue>
    </source>
</reference>
<protein>
    <submittedName>
        <fullName evidence="1">Uncharacterized protein</fullName>
    </submittedName>
</protein>
<feature type="non-terminal residue" evidence="1">
    <location>
        <position position="53"/>
    </location>
</feature>